<dbReference type="Pfam" id="PF10342">
    <property type="entry name" value="Kre9_KNH"/>
    <property type="match status" value="1"/>
</dbReference>
<organism evidence="3 4">
    <name type="scientific">Modicella reniformis</name>
    <dbReference type="NCBI Taxonomy" id="1440133"/>
    <lineage>
        <taxon>Eukaryota</taxon>
        <taxon>Fungi</taxon>
        <taxon>Fungi incertae sedis</taxon>
        <taxon>Mucoromycota</taxon>
        <taxon>Mortierellomycotina</taxon>
        <taxon>Mortierellomycetes</taxon>
        <taxon>Mortierellales</taxon>
        <taxon>Mortierellaceae</taxon>
        <taxon>Modicella</taxon>
    </lineage>
</organism>
<evidence type="ECO:0000313" key="3">
    <source>
        <dbReference type="EMBL" id="KAF9963098.1"/>
    </source>
</evidence>
<sequence>MMALARADMLSISSPSKGTTWKVGDTVFLQWKGNCASMGKLSTKKVDVNLMSGPLTALRFVAKLASIDCSGTNTRKEFIVPAEESGDYSLQVQTEPQPSYSNIFMIEKNGAGGIMKNTASDDGDSLTEMDLPPYKSDSSSLKNVESTATASAVALAVIFVEAQLL</sequence>
<keyword evidence="4" id="KW-1185">Reference proteome</keyword>
<dbReference type="Proteomes" id="UP000749646">
    <property type="component" value="Unassembled WGS sequence"/>
</dbReference>
<dbReference type="AlphaFoldDB" id="A0A9P6M2M9"/>
<name>A0A9P6M2M9_9FUNG</name>
<dbReference type="InterPro" id="IPR018466">
    <property type="entry name" value="Kre9/Knh1-like_N"/>
</dbReference>
<gene>
    <name evidence="3" type="ORF">BGZ65_006010</name>
</gene>
<proteinExistence type="predicted"/>
<keyword evidence="1" id="KW-0732">Signal</keyword>
<feature type="domain" description="Yeast cell wall synthesis Kre9/Knh1-like N-terminal" evidence="2">
    <location>
        <begin position="14"/>
        <end position="106"/>
    </location>
</feature>
<dbReference type="OrthoDB" id="2156011at2759"/>
<evidence type="ECO:0000256" key="1">
    <source>
        <dbReference type="ARBA" id="ARBA00022729"/>
    </source>
</evidence>
<dbReference type="EMBL" id="JAAAHW010006324">
    <property type="protein sequence ID" value="KAF9963098.1"/>
    <property type="molecule type" value="Genomic_DNA"/>
</dbReference>
<accession>A0A9P6M2M9</accession>
<reference evidence="3" key="1">
    <citation type="journal article" date="2020" name="Fungal Divers.">
        <title>Resolving the Mortierellaceae phylogeny through synthesis of multi-gene phylogenetics and phylogenomics.</title>
        <authorList>
            <person name="Vandepol N."/>
            <person name="Liber J."/>
            <person name="Desiro A."/>
            <person name="Na H."/>
            <person name="Kennedy M."/>
            <person name="Barry K."/>
            <person name="Grigoriev I.V."/>
            <person name="Miller A.N."/>
            <person name="O'Donnell K."/>
            <person name="Stajich J.E."/>
            <person name="Bonito G."/>
        </authorList>
    </citation>
    <scope>NUCLEOTIDE SEQUENCE</scope>
    <source>
        <strain evidence="3">MES-2147</strain>
    </source>
</reference>
<comment type="caution">
    <text evidence="3">The sequence shown here is derived from an EMBL/GenBank/DDBJ whole genome shotgun (WGS) entry which is preliminary data.</text>
</comment>
<protein>
    <recommendedName>
        <fullName evidence="2">Yeast cell wall synthesis Kre9/Knh1-like N-terminal domain-containing protein</fullName>
    </recommendedName>
</protein>
<evidence type="ECO:0000259" key="2">
    <source>
        <dbReference type="Pfam" id="PF10342"/>
    </source>
</evidence>
<evidence type="ECO:0000313" key="4">
    <source>
        <dbReference type="Proteomes" id="UP000749646"/>
    </source>
</evidence>